<accession>A0ABU7VKM5</accession>
<dbReference type="GO" id="GO:0003678">
    <property type="term" value="F:DNA helicase activity"/>
    <property type="evidence" value="ECO:0007669"/>
    <property type="project" value="UniProtKB-EC"/>
</dbReference>
<comment type="similarity">
    <text evidence="7 8">Belongs to the helicase family. DinG subfamily. Type 2 sub-subfamily.</text>
</comment>
<feature type="domain" description="Helicase C-terminal" evidence="10">
    <location>
        <begin position="762"/>
        <end position="937"/>
    </location>
</feature>
<feature type="binding site" evidence="7">
    <location>
        <begin position="288"/>
        <end position="295"/>
    </location>
    <ligand>
        <name>ATP</name>
        <dbReference type="ChEBI" id="CHEBI:30616"/>
    </ligand>
</feature>
<dbReference type="RefSeq" id="WP_331844555.1">
    <property type="nucleotide sequence ID" value="NZ_JAZHPZ010000001.1"/>
</dbReference>
<dbReference type="SUPFAM" id="SSF53098">
    <property type="entry name" value="Ribonuclease H-like"/>
    <property type="match status" value="1"/>
</dbReference>
<sequence length="949" mass="107280">MKYAVLDFETTGNQSSDEIIQAGLAIIDEDLKVSQVYSSYVKPGISIPPFITGLTGITEEDVKDAPELDEVMMEMVPLLEDVVLVGHNVAFDFNYLQSALDKSGYLPFTGRILDTMDFLKIFFPSLTTYQLGLVADELGVEHERPHQADSDALATALIFLKCLEELSGLPLLVLQRLSDLFAGEDSDLGWFFDAMLQDREREAGQEPDGFTYYRQFALRVDDWMDIEPARSGMLDNPLRDISFEQFMEQVKDNLRAKLPEYEEREAQTLMLGEVNRAFAEDKHLLIEAGTGTGKSLGYLLPAIYHSVKQDEKVMVSTHTINLQEQLRERDIPLLTEAVPFPFTAAVFKGRQHYLCLRKFEHKMNRKDFATPKEEVITAAQMIVWLAQTETGDDEELNLGNRGSDFWETVASESDSCLGRSCPWFRKCYYHKAKHEAGVADVVITNHSKLFTDIQAGHQLLPGYDRLVIDEAHHLEEVAGKHLGLQMKYFTVVHTLTRLFKDSKTGQLPNLRTMLGHAEGEKSAEWCSVIDGLYPSLLDVKDCWDRLAEQLFALMPERSDAAPGDPGQFVLRLLQDKKPKVWEALSAIENQIYTTLSDTIRKGERLLAELKDDDNDYGFDSLVTDISGLFKDLAGERDALRFFMKMDDANTVYWLEGNGTYRSKSLQLFAVPIDVSTQLKGFFFDKKKSVVMTSATLSVDKSFQYMIDQLGLGEAAEQERLLTAMLPSPFNYREQALVVIPRDFPSVKGSVGDDHFVRTLVQSLADTAVVTKGRMLVLFTSYRMLRQVYDPLKELLAEQGITVIGQGMDSGSRTKLTRRFQGQNASVLLGTNSFWEGVDIPGEALTSLAIVRLPFQPPNHPLVEAKSERLQQEKKNPFMKLSVPQAVIRFKQGFGRLVRSSQDRGIVVVYDTRILESYYGKYFLYSLPGPKMEHMPLGQMVPRISEWLDV</sequence>
<dbReference type="Pfam" id="PF13307">
    <property type="entry name" value="Helicase_C_2"/>
    <property type="match status" value="1"/>
</dbReference>
<evidence type="ECO:0000256" key="3">
    <source>
        <dbReference type="ARBA" id="ARBA00022741"/>
    </source>
</evidence>
<comment type="function">
    <text evidence="7 8">3'-5' exonuclease.</text>
</comment>
<dbReference type="PANTHER" id="PTHR11472:SF34">
    <property type="entry name" value="REGULATOR OF TELOMERE ELONGATION HELICASE 1"/>
    <property type="match status" value="1"/>
</dbReference>
<dbReference type="NCBIfam" id="TIGR01407">
    <property type="entry name" value="dinG_rel"/>
    <property type="match status" value="1"/>
</dbReference>
<dbReference type="PROSITE" id="PS51194">
    <property type="entry name" value="HELICASE_CTER"/>
    <property type="match status" value="1"/>
</dbReference>
<dbReference type="InterPro" id="IPR045028">
    <property type="entry name" value="DinG/Rad3-like"/>
</dbReference>
<evidence type="ECO:0000256" key="1">
    <source>
        <dbReference type="ARBA" id="ARBA00001966"/>
    </source>
</evidence>
<evidence type="ECO:0000256" key="4">
    <source>
        <dbReference type="ARBA" id="ARBA00022801"/>
    </source>
</evidence>
<evidence type="ECO:0000259" key="10">
    <source>
        <dbReference type="PROSITE" id="PS51194"/>
    </source>
</evidence>
<gene>
    <name evidence="7 8 11" type="primary">dinG</name>
    <name evidence="11" type="ORF">V3851_00605</name>
</gene>
<evidence type="ECO:0000256" key="5">
    <source>
        <dbReference type="ARBA" id="ARBA00022840"/>
    </source>
</evidence>
<dbReference type="InterPro" id="IPR014013">
    <property type="entry name" value="Helic_SF1/SF2_ATP-bd_DinG/Rad3"/>
</dbReference>
<dbReference type="InterPro" id="IPR006310">
    <property type="entry name" value="DinG"/>
</dbReference>
<dbReference type="CDD" id="cd06127">
    <property type="entry name" value="DEDDh"/>
    <property type="match status" value="1"/>
</dbReference>
<evidence type="ECO:0000313" key="11">
    <source>
        <dbReference type="EMBL" id="MEF2964314.1"/>
    </source>
</evidence>
<dbReference type="Pfam" id="PF00929">
    <property type="entry name" value="RNase_T"/>
    <property type="match status" value="1"/>
</dbReference>
<dbReference type="NCBIfam" id="NF005981">
    <property type="entry name" value="PRK08074.1"/>
    <property type="match status" value="1"/>
</dbReference>
<keyword evidence="3 7" id="KW-0547">Nucleotide-binding</keyword>
<dbReference type="InterPro" id="IPR001650">
    <property type="entry name" value="Helicase_C-like"/>
</dbReference>
<reference evidence="11 12" key="1">
    <citation type="submission" date="2024-02" db="EMBL/GenBank/DDBJ databases">
        <title>A nitrogen-fixing paenibacillus bacterium.</title>
        <authorList>
            <person name="Zhang W.L."/>
            <person name="Chen S.F."/>
        </authorList>
    </citation>
    <scope>NUCLEOTIDE SEQUENCE [LARGE SCALE GENOMIC DNA]</scope>
    <source>
        <strain evidence="11 12">M1</strain>
    </source>
</reference>
<dbReference type="InterPro" id="IPR014001">
    <property type="entry name" value="Helicase_ATP-bd"/>
</dbReference>
<dbReference type="Gene3D" id="3.40.50.300">
    <property type="entry name" value="P-loop containing nucleotide triphosphate hydrolases"/>
    <property type="match status" value="2"/>
</dbReference>
<feature type="domain" description="Helicase ATP-binding" evidence="9">
    <location>
        <begin position="253"/>
        <end position="524"/>
    </location>
</feature>
<dbReference type="InterPro" id="IPR013520">
    <property type="entry name" value="Ribonucl_H"/>
</dbReference>
<dbReference type="Pfam" id="PF00270">
    <property type="entry name" value="DEAD"/>
    <property type="match status" value="1"/>
</dbReference>
<keyword evidence="7 8" id="KW-0269">Exonuclease</keyword>
<dbReference type="GO" id="GO:0016787">
    <property type="term" value="F:hydrolase activity"/>
    <property type="evidence" value="ECO:0007669"/>
    <property type="project" value="UniProtKB-KW"/>
</dbReference>
<comment type="caution">
    <text evidence="11">The sequence shown here is derived from an EMBL/GenBank/DDBJ whole genome shotgun (WGS) entry which is preliminary data.</text>
</comment>
<dbReference type="HAMAP" id="MF_02206">
    <property type="entry name" value="DinG_exonucl"/>
    <property type="match status" value="1"/>
</dbReference>
<evidence type="ECO:0000256" key="8">
    <source>
        <dbReference type="RuleBase" id="RU364106"/>
    </source>
</evidence>
<dbReference type="SUPFAM" id="SSF52540">
    <property type="entry name" value="P-loop containing nucleoside triphosphate hydrolases"/>
    <property type="match status" value="1"/>
</dbReference>
<keyword evidence="2 7" id="KW-0540">Nuclease</keyword>
<protein>
    <recommendedName>
        <fullName evidence="7 8">3'-5' exonuclease DinG</fullName>
        <ecNumber evidence="7 8">3.1.-.-</ecNumber>
    </recommendedName>
</protein>
<proteinExistence type="inferred from homology"/>
<dbReference type="SMART" id="SM00491">
    <property type="entry name" value="HELICc2"/>
    <property type="match status" value="1"/>
</dbReference>
<comment type="catalytic activity">
    <reaction evidence="6">
        <text>ATP + H2O = ADP + phosphate + H(+)</text>
        <dbReference type="Rhea" id="RHEA:13065"/>
        <dbReference type="ChEBI" id="CHEBI:15377"/>
        <dbReference type="ChEBI" id="CHEBI:15378"/>
        <dbReference type="ChEBI" id="CHEBI:30616"/>
        <dbReference type="ChEBI" id="CHEBI:43474"/>
        <dbReference type="ChEBI" id="CHEBI:456216"/>
        <dbReference type="EC" id="5.6.2.3"/>
    </reaction>
</comment>
<dbReference type="InterPro" id="IPR012337">
    <property type="entry name" value="RNaseH-like_sf"/>
</dbReference>
<evidence type="ECO:0000256" key="7">
    <source>
        <dbReference type="HAMAP-Rule" id="MF_02206"/>
    </source>
</evidence>
<keyword evidence="11" id="KW-0347">Helicase</keyword>
<evidence type="ECO:0000313" key="12">
    <source>
        <dbReference type="Proteomes" id="UP001306950"/>
    </source>
</evidence>
<evidence type="ECO:0000256" key="2">
    <source>
        <dbReference type="ARBA" id="ARBA00022722"/>
    </source>
</evidence>
<name>A0ABU7VKM5_9BACL</name>
<dbReference type="InterPro" id="IPR036397">
    <property type="entry name" value="RNaseH_sf"/>
</dbReference>
<dbReference type="SMART" id="SM00479">
    <property type="entry name" value="EXOIII"/>
    <property type="match status" value="1"/>
</dbReference>
<keyword evidence="5 7" id="KW-0067">ATP-binding</keyword>
<dbReference type="PROSITE" id="PS51193">
    <property type="entry name" value="HELICASE_ATP_BIND_2"/>
    <property type="match status" value="1"/>
</dbReference>
<organism evidence="11 12">
    <name type="scientific">Paenibacillus haidiansis</name>
    <dbReference type="NCBI Taxonomy" id="1574488"/>
    <lineage>
        <taxon>Bacteria</taxon>
        <taxon>Bacillati</taxon>
        <taxon>Bacillota</taxon>
        <taxon>Bacilli</taxon>
        <taxon>Bacillales</taxon>
        <taxon>Paenibacillaceae</taxon>
        <taxon>Paenibacillus</taxon>
    </lineage>
</organism>
<dbReference type="InterPro" id="IPR006555">
    <property type="entry name" value="ATP-dep_Helicase_C"/>
</dbReference>
<dbReference type="PANTHER" id="PTHR11472">
    <property type="entry name" value="DNA REPAIR DEAD HELICASE RAD3/XP-D SUBFAMILY MEMBER"/>
    <property type="match status" value="1"/>
</dbReference>
<feature type="short sequence motif" description="DEAH box" evidence="7">
    <location>
        <begin position="469"/>
        <end position="472"/>
    </location>
</feature>
<dbReference type="Gene3D" id="3.30.420.10">
    <property type="entry name" value="Ribonuclease H-like superfamily/Ribonuclease H"/>
    <property type="match status" value="1"/>
</dbReference>
<keyword evidence="4 7" id="KW-0378">Hydrolase</keyword>
<keyword evidence="12" id="KW-1185">Reference proteome</keyword>
<comment type="cofactor">
    <cofactor evidence="1">
        <name>[4Fe-4S] cluster</name>
        <dbReference type="ChEBI" id="CHEBI:49883"/>
    </cofactor>
</comment>
<evidence type="ECO:0000259" key="9">
    <source>
        <dbReference type="PROSITE" id="PS51193"/>
    </source>
</evidence>
<dbReference type="EC" id="3.1.-.-" evidence="7 8"/>
<dbReference type="InterPro" id="IPR027417">
    <property type="entry name" value="P-loop_NTPase"/>
</dbReference>
<dbReference type="EMBL" id="JAZHPZ010000001">
    <property type="protein sequence ID" value="MEF2964314.1"/>
    <property type="molecule type" value="Genomic_DNA"/>
</dbReference>
<dbReference type="SMART" id="SM00487">
    <property type="entry name" value="DEXDc"/>
    <property type="match status" value="1"/>
</dbReference>
<dbReference type="Proteomes" id="UP001306950">
    <property type="component" value="Unassembled WGS sequence"/>
</dbReference>
<evidence type="ECO:0000256" key="6">
    <source>
        <dbReference type="ARBA" id="ARBA00048954"/>
    </source>
</evidence>
<dbReference type="InterPro" id="IPR011545">
    <property type="entry name" value="DEAD/DEAH_box_helicase_dom"/>
</dbReference>